<evidence type="ECO:0000313" key="2">
    <source>
        <dbReference type="EMBL" id="TNN65488.1"/>
    </source>
</evidence>
<sequence>MDQLLRFGTEKYFSQSRAPSAQLVKQHSPPGTITTSTTPEKKKNRSQSETPVDLPPTLTTGRSAPFQLFVITSAKAKRLNCFSDPPLLGQNTPAPSQLTPPDRQRGGAEVQEKHVGGDRPYGPLWASLHNLLIFLHNKTCLGSLPDTHPQAERGGGGGGGGWRPTCSESVVWVVGWPAFPYP</sequence>
<proteinExistence type="predicted"/>
<dbReference type="EMBL" id="SRLO01000234">
    <property type="protein sequence ID" value="TNN65488.1"/>
    <property type="molecule type" value="Genomic_DNA"/>
</dbReference>
<feature type="compositionally biased region" description="Low complexity" evidence="1">
    <location>
        <begin position="29"/>
        <end position="38"/>
    </location>
</feature>
<feature type="compositionally biased region" description="Polar residues" evidence="1">
    <location>
        <begin position="15"/>
        <end position="25"/>
    </location>
</feature>
<dbReference type="Proteomes" id="UP000314294">
    <property type="component" value="Unassembled WGS sequence"/>
</dbReference>
<evidence type="ECO:0000313" key="3">
    <source>
        <dbReference type="Proteomes" id="UP000314294"/>
    </source>
</evidence>
<feature type="region of interest" description="Disordered" evidence="1">
    <location>
        <begin position="15"/>
        <end position="59"/>
    </location>
</feature>
<keyword evidence="3" id="KW-1185">Reference proteome</keyword>
<reference evidence="2 3" key="1">
    <citation type="submission" date="2019-03" db="EMBL/GenBank/DDBJ databases">
        <title>First draft genome of Liparis tanakae, snailfish: a comprehensive survey of snailfish specific genes.</title>
        <authorList>
            <person name="Kim W."/>
            <person name="Song I."/>
            <person name="Jeong J.-H."/>
            <person name="Kim D."/>
            <person name="Kim S."/>
            <person name="Ryu S."/>
            <person name="Song J.Y."/>
            <person name="Lee S.K."/>
        </authorList>
    </citation>
    <scope>NUCLEOTIDE SEQUENCE [LARGE SCALE GENOMIC DNA]</scope>
    <source>
        <tissue evidence="2">Muscle</tissue>
    </source>
</reference>
<feature type="compositionally biased region" description="Polar residues" evidence="1">
    <location>
        <begin position="89"/>
        <end position="99"/>
    </location>
</feature>
<protein>
    <submittedName>
        <fullName evidence="2">Uncharacterized protein</fullName>
    </submittedName>
</protein>
<dbReference type="AlphaFoldDB" id="A0A4Z2HI29"/>
<accession>A0A4Z2HI29</accession>
<evidence type="ECO:0000256" key="1">
    <source>
        <dbReference type="SAM" id="MobiDB-lite"/>
    </source>
</evidence>
<comment type="caution">
    <text evidence="2">The sequence shown here is derived from an EMBL/GenBank/DDBJ whole genome shotgun (WGS) entry which is preliminary data.</text>
</comment>
<name>A0A4Z2HI29_9TELE</name>
<feature type="region of interest" description="Disordered" evidence="1">
    <location>
        <begin position="84"/>
        <end position="108"/>
    </location>
</feature>
<gene>
    <name evidence="2" type="ORF">EYF80_024307</name>
</gene>
<organism evidence="2 3">
    <name type="scientific">Liparis tanakae</name>
    <name type="common">Tanaka's snailfish</name>
    <dbReference type="NCBI Taxonomy" id="230148"/>
    <lineage>
        <taxon>Eukaryota</taxon>
        <taxon>Metazoa</taxon>
        <taxon>Chordata</taxon>
        <taxon>Craniata</taxon>
        <taxon>Vertebrata</taxon>
        <taxon>Euteleostomi</taxon>
        <taxon>Actinopterygii</taxon>
        <taxon>Neopterygii</taxon>
        <taxon>Teleostei</taxon>
        <taxon>Neoteleostei</taxon>
        <taxon>Acanthomorphata</taxon>
        <taxon>Eupercaria</taxon>
        <taxon>Perciformes</taxon>
        <taxon>Cottioidei</taxon>
        <taxon>Cottales</taxon>
        <taxon>Liparidae</taxon>
        <taxon>Liparis</taxon>
    </lineage>
</organism>